<name>A0AAV1D6A8_OLDCO</name>
<dbReference type="SUPFAM" id="SSF53474">
    <property type="entry name" value="alpha/beta-Hydrolases"/>
    <property type="match status" value="1"/>
</dbReference>
<dbReference type="GO" id="GO:0009507">
    <property type="term" value="C:chloroplast"/>
    <property type="evidence" value="ECO:0007669"/>
    <property type="project" value="TreeGrafter"/>
</dbReference>
<organism evidence="1 2">
    <name type="scientific">Oldenlandia corymbosa var. corymbosa</name>
    <dbReference type="NCBI Taxonomy" id="529605"/>
    <lineage>
        <taxon>Eukaryota</taxon>
        <taxon>Viridiplantae</taxon>
        <taxon>Streptophyta</taxon>
        <taxon>Embryophyta</taxon>
        <taxon>Tracheophyta</taxon>
        <taxon>Spermatophyta</taxon>
        <taxon>Magnoliopsida</taxon>
        <taxon>eudicotyledons</taxon>
        <taxon>Gunneridae</taxon>
        <taxon>Pentapetalae</taxon>
        <taxon>asterids</taxon>
        <taxon>lamiids</taxon>
        <taxon>Gentianales</taxon>
        <taxon>Rubiaceae</taxon>
        <taxon>Rubioideae</taxon>
        <taxon>Spermacoceae</taxon>
        <taxon>Hedyotis-Oldenlandia complex</taxon>
        <taxon>Oldenlandia</taxon>
    </lineage>
</organism>
<protein>
    <submittedName>
        <fullName evidence="1">OLC1v1001769C1</fullName>
    </submittedName>
</protein>
<dbReference type="Proteomes" id="UP001161247">
    <property type="component" value="Chromosome 4"/>
</dbReference>
<sequence>MGGGALAPWLPLPIPSHHRPTKLYYTGCTKSTPRPRFGCFSSMVSQAEQTQPSSSAAPVPSSSSTYRPAVILPGLGNNTSDYEKLALILKDYGIPTVVLKVSRIDWLRNAAGLLDPNYWRGTLQPRPVLDWYFKKLDEAVSEANELAQGGPLSFIGHSAGGWLARVYMKEFEFSNISLLLTLGTPHLPPPKGLPGVVDQTRGLLYYVEEHCPKAVYTPKLRYVCIAGRFIEGARFFGPSDGVSAVEVSIEEQNSEIAAVNATKPSAPTFRARFVGQGYKQVCGQADTWGDGVVPEISAHLEGALNVTLDGVYHSPVGSDDETRPWYGSPEVVKQWIHHLLN</sequence>
<dbReference type="Gene3D" id="3.40.50.1820">
    <property type="entry name" value="alpha/beta hydrolase"/>
    <property type="match status" value="1"/>
</dbReference>
<dbReference type="PANTHER" id="PTHR47909">
    <property type="entry name" value="ALPHA/BETA-HYDROLASES SUPERFAMILY PROTEIN"/>
    <property type="match status" value="1"/>
</dbReference>
<dbReference type="InterPro" id="IPR029058">
    <property type="entry name" value="AB_hydrolase_fold"/>
</dbReference>
<dbReference type="AlphaFoldDB" id="A0AAV1D6A8"/>
<evidence type="ECO:0000313" key="1">
    <source>
        <dbReference type="EMBL" id="CAI9103310.1"/>
    </source>
</evidence>
<gene>
    <name evidence="1" type="ORF">OLC1_LOCUS12510</name>
</gene>
<dbReference type="EMBL" id="OX459121">
    <property type="protein sequence ID" value="CAI9103310.1"/>
    <property type="molecule type" value="Genomic_DNA"/>
</dbReference>
<evidence type="ECO:0000313" key="2">
    <source>
        <dbReference type="Proteomes" id="UP001161247"/>
    </source>
</evidence>
<reference evidence="1" key="1">
    <citation type="submission" date="2023-03" db="EMBL/GenBank/DDBJ databases">
        <authorList>
            <person name="Julca I."/>
        </authorList>
    </citation>
    <scope>NUCLEOTIDE SEQUENCE</scope>
</reference>
<proteinExistence type="predicted"/>
<keyword evidence="2" id="KW-1185">Reference proteome</keyword>
<accession>A0AAV1D6A8</accession>
<dbReference type="PANTHER" id="PTHR47909:SF2">
    <property type="entry name" value="GPI INOSITOL-DEACYLASE"/>
    <property type="match status" value="1"/>
</dbReference>